<proteinExistence type="predicted"/>
<keyword evidence="2" id="KW-0812">Transmembrane</keyword>
<dbReference type="EMBL" id="OU594954">
    <property type="protein sequence ID" value="CAG9280754.1"/>
    <property type="molecule type" value="Genomic_DNA"/>
</dbReference>
<accession>A0A8J9X103</accession>
<feature type="transmembrane region" description="Helical" evidence="2">
    <location>
        <begin position="72"/>
        <end position="91"/>
    </location>
</feature>
<dbReference type="Proteomes" id="UP000836788">
    <property type="component" value="Chromosome 13"/>
</dbReference>
<evidence type="ECO:0000256" key="1">
    <source>
        <dbReference type="SAM" id="MobiDB-lite"/>
    </source>
</evidence>
<keyword evidence="2" id="KW-0472">Membrane</keyword>
<name>A0A8J9X103_PHATR</name>
<evidence type="ECO:0000256" key="2">
    <source>
        <dbReference type="SAM" id="Phobius"/>
    </source>
</evidence>
<evidence type="ECO:0000313" key="3">
    <source>
        <dbReference type="EMBL" id="CAG9280754.1"/>
    </source>
</evidence>
<reference evidence="3" key="1">
    <citation type="submission" date="2022-02" db="EMBL/GenBank/DDBJ databases">
        <authorList>
            <person name="Giguere J D."/>
        </authorList>
    </citation>
    <scope>NUCLEOTIDE SEQUENCE</scope>
    <source>
        <strain evidence="3">CCAP 1055/1</strain>
    </source>
</reference>
<gene>
    <name evidence="3" type="ORF">PTTT1_LOCUS14334</name>
</gene>
<feature type="region of interest" description="Disordered" evidence="1">
    <location>
        <begin position="219"/>
        <end position="240"/>
    </location>
</feature>
<feature type="transmembrane region" description="Helical" evidence="2">
    <location>
        <begin position="97"/>
        <end position="118"/>
    </location>
</feature>
<keyword evidence="2" id="KW-1133">Transmembrane helix</keyword>
<protein>
    <submittedName>
        <fullName evidence="3">Uncharacterized protein</fullName>
    </submittedName>
</protein>
<feature type="compositionally biased region" description="Polar residues" evidence="1">
    <location>
        <begin position="230"/>
        <end position="240"/>
    </location>
</feature>
<organism evidence="3">
    <name type="scientific">Phaeodactylum tricornutum</name>
    <name type="common">Diatom</name>
    <dbReference type="NCBI Taxonomy" id="2850"/>
    <lineage>
        <taxon>Eukaryota</taxon>
        <taxon>Sar</taxon>
        <taxon>Stramenopiles</taxon>
        <taxon>Ochrophyta</taxon>
        <taxon>Bacillariophyta</taxon>
        <taxon>Bacillariophyceae</taxon>
        <taxon>Bacillariophycidae</taxon>
        <taxon>Naviculales</taxon>
        <taxon>Phaeodactylaceae</taxon>
        <taxon>Phaeodactylum</taxon>
    </lineage>
</organism>
<dbReference type="AlphaFoldDB" id="A0A8J9X103"/>
<sequence>MSAERGSSLRGLSKTVSTNVRSTRISLQLAHSSKDYLDVLKDIVVEAYSRLVETAQDQQACRKRSGMEVENIFFMSWTALEIYGCVILALIARRAWILYLAFPFLLKQIFWVAFKWILYIIDDPKLFENIAVTRGWAQKILREGEKILLQKNATKTIMASTMLYSAPTGISYARAILRYRMHEMNTRVASTMTKDRHSERLETITTRIGNVSHSLRQRRGALRKQDLRNSSDLNGRNLGQ</sequence>